<feature type="compositionally biased region" description="Polar residues" evidence="1">
    <location>
        <begin position="220"/>
        <end position="231"/>
    </location>
</feature>
<feature type="region of interest" description="Disordered" evidence="1">
    <location>
        <begin position="215"/>
        <end position="242"/>
    </location>
</feature>
<feature type="region of interest" description="Disordered" evidence="1">
    <location>
        <begin position="188"/>
        <end position="207"/>
    </location>
</feature>
<feature type="compositionally biased region" description="Low complexity" evidence="1">
    <location>
        <begin position="36"/>
        <end position="48"/>
    </location>
</feature>
<keyword evidence="3" id="KW-1185">Reference proteome</keyword>
<dbReference type="OrthoDB" id="3798352at2759"/>
<dbReference type="AlphaFoldDB" id="A0A6G1J1K3"/>
<name>A0A6G1J1K3_9PLEO</name>
<gene>
    <name evidence="2" type="ORF">K458DRAFT_431356</name>
</gene>
<feature type="compositionally biased region" description="Low complexity" evidence="1">
    <location>
        <begin position="193"/>
        <end position="202"/>
    </location>
</feature>
<evidence type="ECO:0000256" key="1">
    <source>
        <dbReference type="SAM" id="MobiDB-lite"/>
    </source>
</evidence>
<dbReference type="EMBL" id="MU005581">
    <property type="protein sequence ID" value="KAF2684392.1"/>
    <property type="molecule type" value="Genomic_DNA"/>
</dbReference>
<feature type="region of interest" description="Disordered" evidence="1">
    <location>
        <begin position="136"/>
        <end position="165"/>
    </location>
</feature>
<organism evidence="2 3">
    <name type="scientific">Lentithecium fluviatile CBS 122367</name>
    <dbReference type="NCBI Taxonomy" id="1168545"/>
    <lineage>
        <taxon>Eukaryota</taxon>
        <taxon>Fungi</taxon>
        <taxon>Dikarya</taxon>
        <taxon>Ascomycota</taxon>
        <taxon>Pezizomycotina</taxon>
        <taxon>Dothideomycetes</taxon>
        <taxon>Pleosporomycetidae</taxon>
        <taxon>Pleosporales</taxon>
        <taxon>Massarineae</taxon>
        <taxon>Lentitheciaceae</taxon>
        <taxon>Lentithecium</taxon>
    </lineage>
</organism>
<evidence type="ECO:0008006" key="4">
    <source>
        <dbReference type="Google" id="ProtNLM"/>
    </source>
</evidence>
<feature type="region of interest" description="Disordered" evidence="1">
    <location>
        <begin position="1"/>
        <end position="50"/>
    </location>
</feature>
<dbReference type="Proteomes" id="UP000799291">
    <property type="component" value="Unassembled WGS sequence"/>
</dbReference>
<evidence type="ECO:0000313" key="2">
    <source>
        <dbReference type="EMBL" id="KAF2684392.1"/>
    </source>
</evidence>
<proteinExistence type="predicted"/>
<sequence>MRQSQYPGGWPSDDDDYECIDLTGSPDPSPRPQPQTQPRRQPQQQQLPKYFKREPKAMAASPYHLGASGIAAPNIHPAQLQQIIDTSDSTAIRNVLLNLCKLSPALSGAVARGLAPSSSYAQKTIKEYRMNATARNIKSDPGTAATPASTDVQKARPVTPSPQPHIKREVKATSVLSDDEDDLVELFDDKSRPSVAGPSSSSLWYNNTPASIRAPVKSEWPSTSTLPFRQSPTHDRKSASIKTEPALRRKCKLCHFRFENEQDVCHYHTGRKMVITNDDAEQVSVWSCCREPVYEVGCTTGTHIADPAEDLKKPRPLMDRLLTPYVPNPKKPRLQ</sequence>
<protein>
    <recommendedName>
        <fullName evidence="4">C2H2-type domain-containing protein</fullName>
    </recommendedName>
</protein>
<evidence type="ECO:0000313" key="3">
    <source>
        <dbReference type="Proteomes" id="UP000799291"/>
    </source>
</evidence>
<accession>A0A6G1J1K3</accession>
<reference evidence="2" key="1">
    <citation type="journal article" date="2020" name="Stud. Mycol.">
        <title>101 Dothideomycetes genomes: a test case for predicting lifestyles and emergence of pathogens.</title>
        <authorList>
            <person name="Haridas S."/>
            <person name="Albert R."/>
            <person name="Binder M."/>
            <person name="Bloem J."/>
            <person name="Labutti K."/>
            <person name="Salamov A."/>
            <person name="Andreopoulos B."/>
            <person name="Baker S."/>
            <person name="Barry K."/>
            <person name="Bills G."/>
            <person name="Bluhm B."/>
            <person name="Cannon C."/>
            <person name="Castanera R."/>
            <person name="Culley D."/>
            <person name="Daum C."/>
            <person name="Ezra D."/>
            <person name="Gonzalez J."/>
            <person name="Henrissat B."/>
            <person name="Kuo A."/>
            <person name="Liang C."/>
            <person name="Lipzen A."/>
            <person name="Lutzoni F."/>
            <person name="Magnuson J."/>
            <person name="Mondo S."/>
            <person name="Nolan M."/>
            <person name="Ohm R."/>
            <person name="Pangilinan J."/>
            <person name="Park H.-J."/>
            <person name="Ramirez L."/>
            <person name="Alfaro M."/>
            <person name="Sun H."/>
            <person name="Tritt A."/>
            <person name="Yoshinaga Y."/>
            <person name="Zwiers L.-H."/>
            <person name="Turgeon B."/>
            <person name="Goodwin S."/>
            <person name="Spatafora J."/>
            <person name="Crous P."/>
            <person name="Grigoriev I."/>
        </authorList>
    </citation>
    <scope>NUCLEOTIDE SEQUENCE</scope>
    <source>
        <strain evidence="2">CBS 122367</strain>
    </source>
</reference>